<dbReference type="FunFam" id="3.10.50.40:FF:000006">
    <property type="entry name" value="Peptidyl-prolyl cis-trans isomerase"/>
    <property type="match status" value="1"/>
</dbReference>
<dbReference type="GO" id="GO:0003755">
    <property type="term" value="F:peptidyl-prolyl cis-trans isomerase activity"/>
    <property type="evidence" value="ECO:0007669"/>
    <property type="project" value="UniProtKB-KW"/>
</dbReference>
<keyword evidence="3 5" id="KW-0697">Rotamase</keyword>
<dbReference type="PANTHER" id="PTHR45779">
    <property type="entry name" value="PEPTIDYLPROLYL ISOMERASE"/>
    <property type="match status" value="1"/>
</dbReference>
<reference evidence="8 9" key="1">
    <citation type="journal article" date="2020" name="ISME J.">
        <title>Uncovering the hidden diversity of litter-decomposition mechanisms in mushroom-forming fungi.</title>
        <authorList>
            <person name="Floudas D."/>
            <person name="Bentzer J."/>
            <person name="Ahren D."/>
            <person name="Johansson T."/>
            <person name="Persson P."/>
            <person name="Tunlid A."/>
        </authorList>
    </citation>
    <scope>NUCLEOTIDE SEQUENCE [LARGE SCALE GENOMIC DNA]</scope>
    <source>
        <strain evidence="8 9">CBS 101986</strain>
    </source>
</reference>
<keyword evidence="4 5" id="KW-0413">Isomerase</keyword>
<evidence type="ECO:0000313" key="9">
    <source>
        <dbReference type="Proteomes" id="UP000567179"/>
    </source>
</evidence>
<evidence type="ECO:0000256" key="3">
    <source>
        <dbReference type="ARBA" id="ARBA00023110"/>
    </source>
</evidence>
<feature type="chain" id="PRO_5034712523" description="peptidylprolyl isomerase" evidence="6">
    <location>
        <begin position="21"/>
        <end position="143"/>
    </location>
</feature>
<dbReference type="SUPFAM" id="SSF54534">
    <property type="entry name" value="FKBP-like"/>
    <property type="match status" value="1"/>
</dbReference>
<evidence type="ECO:0000256" key="4">
    <source>
        <dbReference type="ARBA" id="ARBA00023235"/>
    </source>
</evidence>
<keyword evidence="6" id="KW-0732">Signal</keyword>
<dbReference type="OrthoDB" id="1902587at2759"/>
<dbReference type="Gene3D" id="3.10.50.40">
    <property type="match status" value="1"/>
</dbReference>
<accession>A0A8H5F9K8</accession>
<protein>
    <recommendedName>
        <fullName evidence="2 5">peptidylprolyl isomerase</fullName>
        <ecNumber evidence="2 5">5.2.1.8</ecNumber>
    </recommendedName>
</protein>
<dbReference type="InterPro" id="IPR044609">
    <property type="entry name" value="FKBP2/11"/>
</dbReference>
<sequence>MKFFSWLSIAALGAIATVNASEAKVQPTELGIEVTHLPESCTQKAKSGDTVQVHYTGTLFDNGEKFDSSVDRGQPLPFKLGVGQVIKGWDKGIEGMCVGEKRTLTIPSDMAYGSRGAGGRIPPNAALVFTTELMGLDAVHSEL</sequence>
<organism evidence="8 9">
    <name type="scientific">Psilocybe cf. subviscida</name>
    <dbReference type="NCBI Taxonomy" id="2480587"/>
    <lineage>
        <taxon>Eukaryota</taxon>
        <taxon>Fungi</taxon>
        <taxon>Dikarya</taxon>
        <taxon>Basidiomycota</taxon>
        <taxon>Agaricomycotina</taxon>
        <taxon>Agaricomycetes</taxon>
        <taxon>Agaricomycetidae</taxon>
        <taxon>Agaricales</taxon>
        <taxon>Agaricineae</taxon>
        <taxon>Strophariaceae</taxon>
        <taxon>Psilocybe</taxon>
    </lineage>
</organism>
<evidence type="ECO:0000256" key="1">
    <source>
        <dbReference type="ARBA" id="ARBA00000971"/>
    </source>
</evidence>
<comment type="caution">
    <text evidence="8">The sequence shown here is derived from an EMBL/GenBank/DDBJ whole genome shotgun (WGS) entry which is preliminary data.</text>
</comment>
<keyword evidence="9" id="KW-1185">Reference proteome</keyword>
<name>A0A8H5F9K8_9AGAR</name>
<dbReference type="Proteomes" id="UP000567179">
    <property type="component" value="Unassembled WGS sequence"/>
</dbReference>
<dbReference type="GO" id="GO:0005783">
    <property type="term" value="C:endoplasmic reticulum"/>
    <property type="evidence" value="ECO:0007669"/>
    <property type="project" value="TreeGrafter"/>
</dbReference>
<dbReference type="PROSITE" id="PS50059">
    <property type="entry name" value="FKBP_PPIASE"/>
    <property type="match status" value="1"/>
</dbReference>
<dbReference type="Pfam" id="PF00254">
    <property type="entry name" value="FKBP_C"/>
    <property type="match status" value="1"/>
</dbReference>
<comment type="catalytic activity">
    <reaction evidence="1 5">
        <text>[protein]-peptidylproline (omega=180) = [protein]-peptidylproline (omega=0)</text>
        <dbReference type="Rhea" id="RHEA:16237"/>
        <dbReference type="Rhea" id="RHEA-COMP:10747"/>
        <dbReference type="Rhea" id="RHEA-COMP:10748"/>
        <dbReference type="ChEBI" id="CHEBI:83833"/>
        <dbReference type="ChEBI" id="CHEBI:83834"/>
        <dbReference type="EC" id="5.2.1.8"/>
    </reaction>
</comment>
<feature type="domain" description="PPIase FKBP-type" evidence="7">
    <location>
        <begin position="48"/>
        <end position="137"/>
    </location>
</feature>
<dbReference type="EMBL" id="JAACJJ010000003">
    <property type="protein sequence ID" value="KAF5328796.1"/>
    <property type="molecule type" value="Genomic_DNA"/>
</dbReference>
<dbReference type="AlphaFoldDB" id="A0A8H5F9K8"/>
<gene>
    <name evidence="8" type="ORF">D9619_011529</name>
</gene>
<evidence type="ECO:0000259" key="7">
    <source>
        <dbReference type="PROSITE" id="PS50059"/>
    </source>
</evidence>
<evidence type="ECO:0000256" key="5">
    <source>
        <dbReference type="PROSITE-ProRule" id="PRU00277"/>
    </source>
</evidence>
<dbReference type="PANTHER" id="PTHR45779:SF7">
    <property type="entry name" value="PEPTIDYLPROLYL ISOMERASE"/>
    <property type="match status" value="1"/>
</dbReference>
<dbReference type="InterPro" id="IPR046357">
    <property type="entry name" value="PPIase_dom_sf"/>
</dbReference>
<proteinExistence type="predicted"/>
<evidence type="ECO:0000256" key="2">
    <source>
        <dbReference type="ARBA" id="ARBA00013194"/>
    </source>
</evidence>
<dbReference type="EC" id="5.2.1.8" evidence="2 5"/>
<feature type="signal peptide" evidence="6">
    <location>
        <begin position="1"/>
        <end position="20"/>
    </location>
</feature>
<evidence type="ECO:0000256" key="6">
    <source>
        <dbReference type="SAM" id="SignalP"/>
    </source>
</evidence>
<evidence type="ECO:0000313" key="8">
    <source>
        <dbReference type="EMBL" id="KAF5328796.1"/>
    </source>
</evidence>
<dbReference type="InterPro" id="IPR001179">
    <property type="entry name" value="PPIase_FKBP_dom"/>
</dbReference>